<evidence type="ECO:0000256" key="8">
    <source>
        <dbReference type="ARBA" id="ARBA00022705"/>
    </source>
</evidence>
<accession>A0ABV1YVU9</accession>
<keyword evidence="11 13" id="KW-0234">DNA repair</keyword>
<keyword evidence="5 13" id="KW-0963">Cytoplasm</keyword>
<sequence length="1092" mass="122456">MNALTVIPYAEFGIQSNFSFLRGASKPEELVVAAKFLGFSSIGLADRNTVAGVVRAWQQAKVEKLAYHPGCRLVFGDGTPDILAYPQNRKGWGHLCRMLTQANLRDENEKGATLLQRGDLLEWGDLLSLAVLPDLSANADDPLALIRQLKERFGANLRLGVAPDYRGNDRFRIEQAAAMADIAGVPLMATNDVLYHSAERRSLQDVLTAIRLNVPVAEVGLELTANAERHLKPPLEMARLFRRHPQTLAETLRFAGELTFSLGDLQYNYPDEPTQSGLGPQAELERLAREGAATRYPAGVPASVSQRIGEELALIERLNYARYFLTVYDIVQFARNEGILCQGRGSAANSIVCFCIGITEVGPERIDTLFERFISEERNEPPDIDVDFEHERREEVIQYIYSKYSAKRTALAAAVISYRGRSALREVAKAMGLSDDVRSALSSSIWGWSTSELGEKEAHAGGLDRNETSTRHVIAHANEIMGFPRHLSQHVGGFVITRDRLDEIVPIVKTAMEARKMVEWDKDDLDAVKILKVDVLALGMLTCLKRAFTLLTNHYPDARDEYGRPYVLGSLPPEDRHVYDMIGRADTLGVFQIESRAQMSMLPRLKPKDFYDLVIEVAIVRPGPIQGDMVHPYLRRRQGKEKAEYQKPELEAILKKTLGVPLFQEQAMKIAIVAGGFKPGEADELRRAMATFKRTGTIGNYRQRMIDGMVGKGYTKDFAERCFKQIEGFGEYGFPESHAASFALLVYASCWFKTFYPDVFCAAILNSQPMGFYQPAQLVRDARDHGVDIRDVDVNFSGWDCTLEEDEFDPARILPRHAEMRGVIETKHAVRLGFRQIKGLSKERMEQFAERRGSGYSSVRDVWLRSGLDIDDIERLAQADAFRSLGLDRREALWAVRALDGKSAAERLPLFDQPAIRLRELEPETKLPTMPLGEHVIHDYRSLGLSLKAHPVAFLRERLDRAGVIPNANLGAVRDGRRVSVAGLVLVRQRPGKGNAIFLTLEDDKAVANVIFWERTFTRFRPIVMGARFVKVTGKLQSESDVIHIVAEKIEDLTPWLTVLLEEMTPAVPARPDIATLSDKAERVMPKGRNFQ</sequence>
<reference evidence="15 16" key="1">
    <citation type="journal article" date="2024" name="Proc. Natl. Acad. Sci. U.S.A.">
        <title>The evolutionary genomics of adaptation to stress in wild rhizobium bacteria.</title>
        <authorList>
            <person name="Kehlet-Delgado H."/>
            <person name="Montoya A.P."/>
            <person name="Jensen K.T."/>
            <person name="Wendlandt C.E."/>
            <person name="Dexheimer C."/>
            <person name="Roberts M."/>
            <person name="Torres Martinez L."/>
            <person name="Friesen M.L."/>
            <person name="Griffitts J.S."/>
            <person name="Porter S.S."/>
        </authorList>
    </citation>
    <scope>NUCLEOTIDE SEQUENCE [LARGE SCALE GENOMIC DNA]</scope>
    <source>
        <strain evidence="15 16">M0641</strain>
    </source>
</reference>
<gene>
    <name evidence="13" type="primary">dnaE2</name>
    <name evidence="15" type="ORF">NKI36_07075</name>
</gene>
<evidence type="ECO:0000256" key="12">
    <source>
        <dbReference type="ARBA" id="ARBA00049244"/>
    </source>
</evidence>
<evidence type="ECO:0000313" key="16">
    <source>
        <dbReference type="Proteomes" id="UP001433071"/>
    </source>
</evidence>
<comment type="caution">
    <text evidence="15">The sequence shown here is derived from an EMBL/GenBank/DDBJ whole genome shotgun (WGS) entry which is preliminary data.</text>
</comment>
<comment type="similarity">
    <text evidence="2 13">Belongs to the DNA polymerase type-C family. DnaE2 subfamily.</text>
</comment>
<evidence type="ECO:0000256" key="9">
    <source>
        <dbReference type="ARBA" id="ARBA00022763"/>
    </source>
</evidence>
<dbReference type="InterPro" id="IPR040982">
    <property type="entry name" value="DNA_pol3_finger"/>
</dbReference>
<keyword evidence="10 13" id="KW-0239">DNA-directed DNA polymerase</keyword>
<dbReference type="Pfam" id="PF17657">
    <property type="entry name" value="DNA_pol3_finger"/>
    <property type="match status" value="1"/>
</dbReference>
<dbReference type="NCBIfam" id="TIGR00594">
    <property type="entry name" value="polc"/>
    <property type="match status" value="1"/>
</dbReference>
<keyword evidence="16" id="KW-1185">Reference proteome</keyword>
<dbReference type="InterPro" id="IPR029460">
    <property type="entry name" value="DNAPol_HHH"/>
</dbReference>
<keyword evidence="7 13" id="KW-0548">Nucleotidyltransferase</keyword>
<evidence type="ECO:0000256" key="7">
    <source>
        <dbReference type="ARBA" id="ARBA00022695"/>
    </source>
</evidence>
<comment type="catalytic activity">
    <reaction evidence="12 13">
        <text>DNA(n) + a 2'-deoxyribonucleoside 5'-triphosphate = DNA(n+1) + diphosphate</text>
        <dbReference type="Rhea" id="RHEA:22508"/>
        <dbReference type="Rhea" id="RHEA-COMP:17339"/>
        <dbReference type="Rhea" id="RHEA-COMP:17340"/>
        <dbReference type="ChEBI" id="CHEBI:33019"/>
        <dbReference type="ChEBI" id="CHEBI:61560"/>
        <dbReference type="ChEBI" id="CHEBI:173112"/>
        <dbReference type="EC" id="2.7.7.7"/>
    </reaction>
</comment>
<dbReference type="Proteomes" id="UP001433071">
    <property type="component" value="Unassembled WGS sequence"/>
</dbReference>
<keyword evidence="8 13" id="KW-0235">DNA replication</keyword>
<evidence type="ECO:0000256" key="10">
    <source>
        <dbReference type="ARBA" id="ARBA00022932"/>
    </source>
</evidence>
<dbReference type="GO" id="GO:0003887">
    <property type="term" value="F:DNA-directed DNA polymerase activity"/>
    <property type="evidence" value="ECO:0007669"/>
    <property type="project" value="UniProtKB-EC"/>
</dbReference>
<dbReference type="Gene3D" id="3.20.20.140">
    <property type="entry name" value="Metal-dependent hydrolases"/>
    <property type="match status" value="1"/>
</dbReference>
<dbReference type="InterPro" id="IPR004805">
    <property type="entry name" value="DnaE2/DnaE/PolC"/>
</dbReference>
<organism evidence="15 16">
    <name type="scientific">Mesorhizobium caraganae</name>
    <dbReference type="NCBI Taxonomy" id="483206"/>
    <lineage>
        <taxon>Bacteria</taxon>
        <taxon>Pseudomonadati</taxon>
        <taxon>Pseudomonadota</taxon>
        <taxon>Alphaproteobacteria</taxon>
        <taxon>Hyphomicrobiales</taxon>
        <taxon>Phyllobacteriaceae</taxon>
        <taxon>Mesorhizobium</taxon>
    </lineage>
</organism>
<dbReference type="CDD" id="cd04485">
    <property type="entry name" value="DnaE_OBF"/>
    <property type="match status" value="1"/>
</dbReference>
<feature type="domain" description="Polymerase/histidinol phosphatase N-terminal" evidence="14">
    <location>
        <begin position="10"/>
        <end position="77"/>
    </location>
</feature>
<evidence type="ECO:0000259" key="14">
    <source>
        <dbReference type="SMART" id="SM00481"/>
    </source>
</evidence>
<name>A0ABV1YVU9_9HYPH</name>
<comment type="subcellular location">
    <subcellularLocation>
        <location evidence="1 13">Cytoplasm</location>
    </subcellularLocation>
</comment>
<dbReference type="EMBL" id="JAMYQB010000004">
    <property type="protein sequence ID" value="MER9403809.1"/>
    <property type="molecule type" value="Genomic_DNA"/>
</dbReference>
<dbReference type="InterPro" id="IPR004365">
    <property type="entry name" value="NA-bd_OB_tRNA"/>
</dbReference>
<evidence type="ECO:0000256" key="1">
    <source>
        <dbReference type="ARBA" id="ARBA00004496"/>
    </source>
</evidence>
<evidence type="ECO:0000256" key="11">
    <source>
        <dbReference type="ARBA" id="ARBA00023204"/>
    </source>
</evidence>
<dbReference type="SMART" id="SM00481">
    <property type="entry name" value="POLIIIAc"/>
    <property type="match status" value="1"/>
</dbReference>
<dbReference type="NCBIfam" id="NF004225">
    <property type="entry name" value="PRK05672.1"/>
    <property type="match status" value="1"/>
</dbReference>
<protein>
    <recommendedName>
        <fullName evidence="4 13">Error-prone DNA polymerase</fullName>
        <ecNumber evidence="3 13">2.7.7.7</ecNumber>
    </recommendedName>
</protein>
<keyword evidence="9 13" id="KW-0227">DNA damage</keyword>
<evidence type="ECO:0000256" key="5">
    <source>
        <dbReference type="ARBA" id="ARBA00022490"/>
    </source>
</evidence>
<dbReference type="Pfam" id="PF14579">
    <property type="entry name" value="HHH_6"/>
    <property type="match status" value="1"/>
</dbReference>
<dbReference type="Pfam" id="PF01336">
    <property type="entry name" value="tRNA_anti-codon"/>
    <property type="match status" value="1"/>
</dbReference>
<dbReference type="InterPro" id="IPR011708">
    <property type="entry name" value="DNA_pol3_alpha_NTPase_dom"/>
</dbReference>
<dbReference type="RefSeq" id="WP_352556898.1">
    <property type="nucleotide sequence ID" value="NZ_JAMYQB010000004.1"/>
</dbReference>
<dbReference type="PANTHER" id="PTHR32294:SF4">
    <property type="entry name" value="ERROR-PRONE DNA POLYMERASE"/>
    <property type="match status" value="1"/>
</dbReference>
<evidence type="ECO:0000313" key="15">
    <source>
        <dbReference type="EMBL" id="MER9403809.1"/>
    </source>
</evidence>
<dbReference type="PANTHER" id="PTHR32294">
    <property type="entry name" value="DNA POLYMERASE III SUBUNIT ALPHA"/>
    <property type="match status" value="1"/>
</dbReference>
<dbReference type="EC" id="2.7.7.7" evidence="3 13"/>
<dbReference type="Pfam" id="PF07733">
    <property type="entry name" value="DNA_pol3_alpha"/>
    <property type="match status" value="1"/>
</dbReference>
<dbReference type="CDD" id="cd07434">
    <property type="entry name" value="PHP_PolIIIA_DnaE2"/>
    <property type="match status" value="1"/>
</dbReference>
<dbReference type="InterPro" id="IPR023073">
    <property type="entry name" value="DnaE2"/>
</dbReference>
<proteinExistence type="inferred from homology"/>
<evidence type="ECO:0000256" key="4">
    <source>
        <dbReference type="ARBA" id="ARBA00017273"/>
    </source>
</evidence>
<evidence type="ECO:0000256" key="6">
    <source>
        <dbReference type="ARBA" id="ARBA00022679"/>
    </source>
</evidence>
<keyword evidence="6 13" id="KW-0808">Transferase</keyword>
<evidence type="ECO:0000256" key="3">
    <source>
        <dbReference type="ARBA" id="ARBA00012417"/>
    </source>
</evidence>
<evidence type="ECO:0000256" key="13">
    <source>
        <dbReference type="HAMAP-Rule" id="MF_01902"/>
    </source>
</evidence>
<comment type="function">
    <text evidence="13">DNA polymerase involved in damage-induced mutagenesis and translesion synthesis (TLS). It is not the major replicative DNA polymerase.</text>
</comment>
<dbReference type="InterPro" id="IPR003141">
    <property type="entry name" value="Pol/His_phosphatase_N"/>
</dbReference>
<dbReference type="InterPro" id="IPR004013">
    <property type="entry name" value="PHP_dom"/>
</dbReference>
<evidence type="ECO:0000256" key="2">
    <source>
        <dbReference type="ARBA" id="ARBA00007391"/>
    </source>
</evidence>
<dbReference type="Pfam" id="PF02811">
    <property type="entry name" value="PHP"/>
    <property type="match status" value="1"/>
</dbReference>
<dbReference type="HAMAP" id="MF_01902">
    <property type="entry name" value="DNApol_error_prone"/>
    <property type="match status" value="1"/>
</dbReference>